<dbReference type="PROSITE" id="PS50231">
    <property type="entry name" value="RICIN_B_LECTIN"/>
    <property type="match status" value="1"/>
</dbReference>
<dbReference type="CDD" id="cd00161">
    <property type="entry name" value="beta-trefoil_Ricin-like"/>
    <property type="match status" value="1"/>
</dbReference>
<dbReference type="RefSeq" id="WP_181569242.1">
    <property type="nucleotide sequence ID" value="NZ_CP059322.2"/>
</dbReference>
<accession>A0A7L6B452</accession>
<proteinExistence type="predicted"/>
<evidence type="ECO:0000313" key="3">
    <source>
        <dbReference type="EMBL" id="QLQ36727.1"/>
    </source>
</evidence>
<dbReference type="Gene3D" id="2.80.10.50">
    <property type="match status" value="1"/>
</dbReference>
<dbReference type="EMBL" id="CP059322">
    <property type="protein sequence ID" value="QLQ36727.1"/>
    <property type="molecule type" value="Genomic_DNA"/>
</dbReference>
<dbReference type="Pfam" id="PF14200">
    <property type="entry name" value="RicinB_lectin_2"/>
    <property type="match status" value="1"/>
</dbReference>
<evidence type="ECO:0000259" key="2">
    <source>
        <dbReference type="Pfam" id="PF14200"/>
    </source>
</evidence>
<evidence type="ECO:0000256" key="1">
    <source>
        <dbReference type="SAM" id="SignalP"/>
    </source>
</evidence>
<feature type="chain" id="PRO_5029661617" evidence="1">
    <location>
        <begin position="30"/>
        <end position="188"/>
    </location>
</feature>
<name>A0A7L6B452_9ACTN</name>
<dbReference type="InterPro" id="IPR000772">
    <property type="entry name" value="Ricin_B_lectin"/>
</dbReference>
<keyword evidence="1" id="KW-0732">Signal</keyword>
<feature type="domain" description="Ricin B lectin" evidence="2">
    <location>
        <begin position="76"/>
        <end position="170"/>
    </location>
</feature>
<protein>
    <submittedName>
        <fullName evidence="3">RICIN domain-containing protein</fullName>
    </submittedName>
</protein>
<dbReference type="InterPro" id="IPR035992">
    <property type="entry name" value="Ricin_B-like_lectins"/>
</dbReference>
<reference evidence="4" key="1">
    <citation type="submission" date="2020-07" db="EMBL/GenBank/DDBJ databases">
        <title>A new Micromonospora strain with potent antibiotic activity isolated from the microbiome of a mid-Atlantic deep-sea sponge.</title>
        <authorList>
            <person name="Back C.R."/>
            <person name="Stennett H.L."/>
            <person name="Williams S.E."/>
            <person name="Wang L."/>
            <person name="Ojeda Gomez J."/>
            <person name="Abdulle O.M."/>
            <person name="Duffy T."/>
            <person name="Hendry K.R."/>
            <person name="Powell D."/>
            <person name="Stach J.E."/>
            <person name="Essex-Lopresti A.E."/>
            <person name="Willis C.L."/>
            <person name="Curnow P."/>
            <person name="Race P.R."/>
        </authorList>
    </citation>
    <scope>NUCLEOTIDE SEQUENCE [LARGE SCALE GENOMIC DNA]</scope>
    <source>
        <strain evidence="4">28ISP2-46</strain>
    </source>
</reference>
<evidence type="ECO:0000313" key="4">
    <source>
        <dbReference type="Proteomes" id="UP000510844"/>
    </source>
</evidence>
<organism evidence="3 4">
    <name type="scientific">Micromonospora robiginosa</name>
    <dbReference type="NCBI Taxonomy" id="2749844"/>
    <lineage>
        <taxon>Bacteria</taxon>
        <taxon>Bacillati</taxon>
        <taxon>Actinomycetota</taxon>
        <taxon>Actinomycetes</taxon>
        <taxon>Micromonosporales</taxon>
        <taxon>Micromonosporaceae</taxon>
        <taxon>Micromonospora</taxon>
    </lineage>
</organism>
<dbReference type="SUPFAM" id="SSF50370">
    <property type="entry name" value="Ricin B-like lectins"/>
    <property type="match status" value="1"/>
</dbReference>
<feature type="signal peptide" evidence="1">
    <location>
        <begin position="1"/>
        <end position="29"/>
    </location>
</feature>
<reference evidence="3 4" key="2">
    <citation type="journal article" date="2021" name="Mar. Drugs">
        <title>A New Micromonospora Strain with Antibiotic Activity Isolated from the Microbiome of a Mid-Atlantic Deep-Sea Sponge.</title>
        <authorList>
            <person name="Back C.R."/>
            <person name="Stennett H.L."/>
            <person name="Williams S.E."/>
            <person name="Wang L."/>
            <person name="Ojeda Gomez J."/>
            <person name="Abdulle O.M."/>
            <person name="Duffy T."/>
            <person name="Neal C."/>
            <person name="Mantell J."/>
            <person name="Jepson M.A."/>
            <person name="Hendry K.R."/>
            <person name="Powell D."/>
            <person name="Stach J.E.M."/>
            <person name="Essex-Lopresti A.E."/>
            <person name="Willis C.L."/>
            <person name="Curnow P."/>
            <person name="Race P.R."/>
        </authorList>
    </citation>
    <scope>NUCLEOTIDE SEQUENCE [LARGE SCALE GENOMIC DNA]</scope>
    <source>
        <strain evidence="3 4">28ISP2-46</strain>
    </source>
</reference>
<keyword evidence="4" id="KW-1185">Reference proteome</keyword>
<dbReference type="KEGG" id="mfeu:H1D33_26290"/>
<dbReference type="Proteomes" id="UP000510844">
    <property type="component" value="Chromosome"/>
</dbReference>
<gene>
    <name evidence="3" type="ORF">H1D33_26290</name>
</gene>
<dbReference type="AlphaFoldDB" id="A0A7L6B452"/>
<sequence>MKLREFAAALAALVGLVAGGVVAPSAAFAADNGPWEVFPASAVDKCVEVQGGSTASSAQVQVYTCATWGGGVTPLHQRWIFRPTSSGYQRIVNGKTGMCANIKGSTDVNSTKIVQYGCGGSGTLNDQWYPQFVRKIGGFDFYQFKSRLNPAKCLNVQGSTTSDGSDLILYPCSTANNAIFSWTPAVQA</sequence>